<proteinExistence type="predicted"/>
<dbReference type="AlphaFoldDB" id="A0AAQ4EC08"/>
<keyword evidence="2" id="KW-0812">Transmembrane</keyword>
<dbReference type="Proteomes" id="UP001321473">
    <property type="component" value="Unassembled WGS sequence"/>
</dbReference>
<feature type="region of interest" description="Disordered" evidence="1">
    <location>
        <begin position="122"/>
        <end position="231"/>
    </location>
</feature>
<keyword evidence="4" id="KW-1185">Reference proteome</keyword>
<evidence type="ECO:0000256" key="2">
    <source>
        <dbReference type="SAM" id="Phobius"/>
    </source>
</evidence>
<reference evidence="3 4" key="1">
    <citation type="journal article" date="2023" name="Arcadia Sci">
        <title>De novo assembly of a long-read Amblyomma americanum tick genome.</title>
        <authorList>
            <person name="Chou S."/>
            <person name="Poskanzer K.E."/>
            <person name="Rollins M."/>
            <person name="Thuy-Boun P.S."/>
        </authorList>
    </citation>
    <scope>NUCLEOTIDE SEQUENCE [LARGE SCALE GENOMIC DNA]</scope>
    <source>
        <strain evidence="3">F_SG_1</strain>
        <tissue evidence="3">Salivary glands</tissue>
    </source>
</reference>
<accession>A0AAQ4EC08</accession>
<evidence type="ECO:0000313" key="4">
    <source>
        <dbReference type="Proteomes" id="UP001321473"/>
    </source>
</evidence>
<evidence type="ECO:0000313" key="3">
    <source>
        <dbReference type="EMBL" id="KAK8772204.1"/>
    </source>
</evidence>
<keyword evidence="2" id="KW-0472">Membrane</keyword>
<feature type="transmembrane region" description="Helical" evidence="2">
    <location>
        <begin position="86"/>
        <end position="107"/>
    </location>
</feature>
<comment type="caution">
    <text evidence="3">The sequence shown here is derived from an EMBL/GenBank/DDBJ whole genome shotgun (WGS) entry which is preliminary data.</text>
</comment>
<organism evidence="3 4">
    <name type="scientific">Amblyomma americanum</name>
    <name type="common">Lone star tick</name>
    <dbReference type="NCBI Taxonomy" id="6943"/>
    <lineage>
        <taxon>Eukaryota</taxon>
        <taxon>Metazoa</taxon>
        <taxon>Ecdysozoa</taxon>
        <taxon>Arthropoda</taxon>
        <taxon>Chelicerata</taxon>
        <taxon>Arachnida</taxon>
        <taxon>Acari</taxon>
        <taxon>Parasitiformes</taxon>
        <taxon>Ixodida</taxon>
        <taxon>Ixodoidea</taxon>
        <taxon>Ixodidae</taxon>
        <taxon>Amblyomminae</taxon>
        <taxon>Amblyomma</taxon>
    </lineage>
</organism>
<dbReference type="EMBL" id="JARKHS020018684">
    <property type="protein sequence ID" value="KAK8772204.1"/>
    <property type="molecule type" value="Genomic_DNA"/>
</dbReference>
<sequence>MQASGVQSKEAKECSQTVQFLESICRSSHGTLLLTPGASSALALELAGLHCPGGSATKVASAAASRVPLGWPARLLCRGVKLKQRLVSGLLLAASALLFLTLVRITGVRQSPFAAPQQAWVPSHRKGVAGPQPAPPQSGPDPSGVLGKKLLTKASVEGGSRRTASEARGGGQADVQGSQPSSSAPPPVLKRGQPSAKGSKKNDQGGTKRLGNAAPAAGSVEGDVGDPERQRPHDMFEDLVLIAWPSTEDRRLVRPRRYNPTLGHILQIETSRNMTSWEQFQTGIAREYLYPEKSELIERILHEMATLPIVHVGEYADRDGRCGRYHL</sequence>
<name>A0AAQ4EC08_AMBAM</name>
<protein>
    <submittedName>
        <fullName evidence="3">Uncharacterized protein</fullName>
    </submittedName>
</protein>
<evidence type="ECO:0000256" key="1">
    <source>
        <dbReference type="SAM" id="MobiDB-lite"/>
    </source>
</evidence>
<gene>
    <name evidence="3" type="ORF">V5799_024552</name>
</gene>
<keyword evidence="2" id="KW-1133">Transmembrane helix</keyword>